<dbReference type="RefSeq" id="WP_177105133.1">
    <property type="nucleotide sequence ID" value="NZ_JACAQB010000024.1"/>
</dbReference>
<dbReference type="SMART" id="SM00974">
    <property type="entry name" value="T5orf172"/>
    <property type="match status" value="1"/>
</dbReference>
<dbReference type="Pfam" id="PF13455">
    <property type="entry name" value="MUG113"/>
    <property type="match status" value="1"/>
</dbReference>
<accession>A0A7Y8C5R0</accession>
<protein>
    <submittedName>
        <fullName evidence="2">GIY-YIG nuclease family protein</fullName>
    </submittedName>
</protein>
<dbReference type="EMBL" id="JACAQB010000024">
    <property type="protein sequence ID" value="NWB99542.1"/>
    <property type="molecule type" value="Genomic_DNA"/>
</dbReference>
<comment type="caution">
    <text evidence="2">The sequence shown here is derived from an EMBL/GenBank/DDBJ whole genome shotgun (WGS) entry which is preliminary data.</text>
</comment>
<dbReference type="InterPro" id="IPR018306">
    <property type="entry name" value="Phage_T5_Orf172_DNA-bd"/>
</dbReference>
<feature type="domain" description="Bacteriophage T5 Orf172 DNA-binding" evidence="1">
    <location>
        <begin position="107"/>
        <end position="182"/>
    </location>
</feature>
<dbReference type="AlphaFoldDB" id="A0A7Y8C5R0"/>
<dbReference type="Proteomes" id="UP000539985">
    <property type="component" value="Unassembled WGS sequence"/>
</dbReference>
<organism evidence="2 3">
    <name type="scientific">Pseudomonas gingeri</name>
    <dbReference type="NCBI Taxonomy" id="117681"/>
    <lineage>
        <taxon>Bacteria</taxon>
        <taxon>Pseudomonadati</taxon>
        <taxon>Pseudomonadota</taxon>
        <taxon>Gammaproteobacteria</taxon>
        <taxon>Pseudomonadales</taxon>
        <taxon>Pseudomonadaceae</taxon>
        <taxon>Pseudomonas</taxon>
    </lineage>
</organism>
<evidence type="ECO:0000259" key="1">
    <source>
        <dbReference type="SMART" id="SM00974"/>
    </source>
</evidence>
<proteinExistence type="predicted"/>
<gene>
    <name evidence="2" type="ORF">HX882_27010</name>
</gene>
<evidence type="ECO:0000313" key="3">
    <source>
        <dbReference type="Proteomes" id="UP000539985"/>
    </source>
</evidence>
<name>A0A7Y8C5R0_9PSED</name>
<evidence type="ECO:0000313" key="2">
    <source>
        <dbReference type="EMBL" id="NWB99542.1"/>
    </source>
</evidence>
<sequence>MVKQVRNVELADLAATLDLPATRFQRELALLGWGMIVQEATRLAHADEFEGGVGQRNIDPTSLDVTPTWAHLVKAVKELLPHLASRVPRSSTSPPDRLAGYVYVLFDGMTGLSKIGHTKTEGYRQRAQMGGHGSVLVNVVNAKVADCVAAEAKCHEYFAQHRTNGEWFSAKLVDITQYVHAELDWLEIDYENQARLEQYILHCQSGDGAEAKAVLMDGRRKYSRLKPTTS</sequence>
<reference evidence="2 3" key="1">
    <citation type="submission" date="2020-04" db="EMBL/GenBank/DDBJ databases">
        <title>Molecular characterization of pseudomonads from Agaricus bisporus reveal novel blotch 2 pathogens in Western Europe.</title>
        <authorList>
            <person name="Taparia T."/>
            <person name="Krijger M."/>
            <person name="Haynes E."/>
            <person name="Elpinstone J.G."/>
            <person name="Noble R."/>
            <person name="Van Der Wolf J."/>
        </authorList>
    </citation>
    <scope>NUCLEOTIDE SEQUENCE [LARGE SCALE GENOMIC DNA]</scope>
    <source>
        <strain evidence="2 3">H7001</strain>
    </source>
</reference>